<gene>
    <name evidence="1" type="ORF">QE152_g30292</name>
</gene>
<sequence>MGLLLVWTEMYTVPNILGSNIRADRIIEQWDYCLFGPKCIPSQTYWGLTSADKSVENFIAIRKSWDTFLVEESNELGSRIPIGWCLPSANASANWTKYLKDNF</sequence>
<dbReference type="InterPro" id="IPR031974">
    <property type="entry name" value="PDCD7"/>
</dbReference>
<dbReference type="Pfam" id="PF16021">
    <property type="entry name" value="PDCD7"/>
    <property type="match status" value="1"/>
</dbReference>
<evidence type="ECO:0000313" key="1">
    <source>
        <dbReference type="EMBL" id="KAK9701893.1"/>
    </source>
</evidence>
<keyword evidence="2" id="KW-1185">Reference proteome</keyword>
<accession>A0AAW1JED2</accession>
<organism evidence="1 2">
    <name type="scientific">Popillia japonica</name>
    <name type="common">Japanese beetle</name>
    <dbReference type="NCBI Taxonomy" id="7064"/>
    <lineage>
        <taxon>Eukaryota</taxon>
        <taxon>Metazoa</taxon>
        <taxon>Ecdysozoa</taxon>
        <taxon>Arthropoda</taxon>
        <taxon>Hexapoda</taxon>
        <taxon>Insecta</taxon>
        <taxon>Pterygota</taxon>
        <taxon>Neoptera</taxon>
        <taxon>Endopterygota</taxon>
        <taxon>Coleoptera</taxon>
        <taxon>Polyphaga</taxon>
        <taxon>Scarabaeiformia</taxon>
        <taxon>Scarabaeidae</taxon>
        <taxon>Rutelinae</taxon>
        <taxon>Popillia</taxon>
    </lineage>
</organism>
<proteinExistence type="predicted"/>
<reference evidence="1 2" key="1">
    <citation type="journal article" date="2024" name="BMC Genomics">
        <title>De novo assembly and annotation of Popillia japonica's genome with initial clues to its potential as an invasive pest.</title>
        <authorList>
            <person name="Cucini C."/>
            <person name="Boschi S."/>
            <person name="Funari R."/>
            <person name="Cardaioli E."/>
            <person name="Iannotti N."/>
            <person name="Marturano G."/>
            <person name="Paoli F."/>
            <person name="Bruttini M."/>
            <person name="Carapelli A."/>
            <person name="Frati F."/>
            <person name="Nardi F."/>
        </authorList>
    </citation>
    <scope>NUCLEOTIDE SEQUENCE [LARGE SCALE GENOMIC DNA]</scope>
    <source>
        <strain evidence="1">DMR45628</strain>
    </source>
</reference>
<dbReference type="EMBL" id="JASPKY010000405">
    <property type="protein sequence ID" value="KAK9701893.1"/>
    <property type="molecule type" value="Genomic_DNA"/>
</dbReference>
<comment type="caution">
    <text evidence="1">The sequence shown here is derived from an EMBL/GenBank/DDBJ whole genome shotgun (WGS) entry which is preliminary data.</text>
</comment>
<dbReference type="AlphaFoldDB" id="A0AAW1JED2"/>
<name>A0AAW1JED2_POPJA</name>
<dbReference type="Proteomes" id="UP001458880">
    <property type="component" value="Unassembled WGS sequence"/>
</dbReference>
<protein>
    <submittedName>
        <fullName evidence="1">Programmed cell death protein 7</fullName>
    </submittedName>
</protein>
<evidence type="ECO:0000313" key="2">
    <source>
        <dbReference type="Proteomes" id="UP001458880"/>
    </source>
</evidence>